<reference evidence="2" key="1">
    <citation type="journal article" date="2019" name="Int. J. Syst. Evol. Microbiol.">
        <title>The Global Catalogue of Microorganisms (GCM) 10K type strain sequencing project: providing services to taxonomists for standard genome sequencing and annotation.</title>
        <authorList>
            <consortium name="The Broad Institute Genomics Platform"/>
            <consortium name="The Broad Institute Genome Sequencing Center for Infectious Disease"/>
            <person name="Wu L."/>
            <person name="Ma J."/>
        </authorList>
    </citation>
    <scope>NUCLEOTIDE SEQUENCE [LARGE SCALE GENOMIC DNA]</scope>
    <source>
        <strain evidence="2">JCM 6305</strain>
    </source>
</reference>
<name>A0ABP5WEW3_9ACTN</name>
<organism evidence="1 2">
    <name type="scientific">Streptomyces macrosporus</name>
    <dbReference type="NCBI Taxonomy" id="44032"/>
    <lineage>
        <taxon>Bacteria</taxon>
        <taxon>Bacillati</taxon>
        <taxon>Actinomycetota</taxon>
        <taxon>Actinomycetes</taxon>
        <taxon>Kitasatosporales</taxon>
        <taxon>Streptomycetaceae</taxon>
        <taxon>Streptomyces</taxon>
    </lineage>
</organism>
<accession>A0ABP5WEW3</accession>
<dbReference type="InterPro" id="IPR002060">
    <property type="entry name" value="Squ/phyt_synthse"/>
</dbReference>
<evidence type="ECO:0000313" key="1">
    <source>
        <dbReference type="EMBL" id="GAA2424486.1"/>
    </source>
</evidence>
<sequence>MVTPPTEARASVVLDKAAHENFPVAPRFLPRAWRDDLMAVYGCVRLLDDIGDGDLAPGGADAAALGVDPDRADDRPALLDAFEADLRRAFRAADAPGAEGRERPRHPLLGALVPTVRRHALSPEPFLALVEANRRDQEVRRYGTWEELLGYCELSANPVGRLVLAVTGTTTPERVRRSDAVCTALQITEHLQDVAEDLALRDRIYLPAEDLDRFRVTEADLAARTANASVRALVAWEARRAHDLLNEGDPLVASVPGVLKVLLAGFVGGGRAALRAIRSARYDVLSATPRPTRTGVLREAVATLGRAW</sequence>
<dbReference type="SUPFAM" id="SSF48576">
    <property type="entry name" value="Terpenoid synthases"/>
    <property type="match status" value="1"/>
</dbReference>
<dbReference type="NCBIfam" id="TIGR03464">
    <property type="entry name" value="HpnC"/>
    <property type="match status" value="1"/>
</dbReference>
<dbReference type="RefSeq" id="WP_344320199.1">
    <property type="nucleotide sequence ID" value="NZ_BAAASZ010000003.1"/>
</dbReference>
<dbReference type="Gene3D" id="1.10.600.10">
    <property type="entry name" value="Farnesyl Diphosphate Synthase"/>
    <property type="match status" value="1"/>
</dbReference>
<dbReference type="InterPro" id="IPR033904">
    <property type="entry name" value="Trans_IPPS_HH"/>
</dbReference>
<dbReference type="Proteomes" id="UP001501638">
    <property type="component" value="Unassembled WGS sequence"/>
</dbReference>
<dbReference type="SFLD" id="SFLDG01212">
    <property type="entry name" value="Phytoene_synthase_like"/>
    <property type="match status" value="1"/>
</dbReference>
<dbReference type="InterPro" id="IPR008949">
    <property type="entry name" value="Isoprenoid_synthase_dom_sf"/>
</dbReference>
<dbReference type="InterPro" id="IPR044843">
    <property type="entry name" value="Trans_IPPS_bact-type"/>
</dbReference>
<proteinExistence type="predicted"/>
<dbReference type="Pfam" id="PF00494">
    <property type="entry name" value="SQS_PSY"/>
    <property type="match status" value="1"/>
</dbReference>
<keyword evidence="2" id="KW-1185">Reference proteome</keyword>
<comment type="caution">
    <text evidence="1">The sequence shown here is derived from an EMBL/GenBank/DDBJ whole genome shotgun (WGS) entry which is preliminary data.</text>
</comment>
<protein>
    <submittedName>
        <fullName evidence="1">Squalene synthase HpnC</fullName>
    </submittedName>
</protein>
<dbReference type="PANTHER" id="PTHR31480">
    <property type="entry name" value="BIFUNCTIONAL LYCOPENE CYCLASE/PHYTOENE SYNTHASE"/>
    <property type="match status" value="1"/>
</dbReference>
<dbReference type="SFLD" id="SFLDS00005">
    <property type="entry name" value="Isoprenoid_Synthase_Type_I"/>
    <property type="match status" value="1"/>
</dbReference>
<evidence type="ECO:0000313" key="2">
    <source>
        <dbReference type="Proteomes" id="UP001501638"/>
    </source>
</evidence>
<dbReference type="CDD" id="cd00683">
    <property type="entry name" value="Trans_IPPS_HH"/>
    <property type="match status" value="1"/>
</dbReference>
<gene>
    <name evidence="1" type="primary">hpnC</name>
    <name evidence="1" type="ORF">GCM10010405_03660</name>
</gene>
<dbReference type="EMBL" id="BAAASZ010000003">
    <property type="protein sequence ID" value="GAA2424486.1"/>
    <property type="molecule type" value="Genomic_DNA"/>
</dbReference>
<dbReference type="InterPro" id="IPR017827">
    <property type="entry name" value="HSQ_synthase_HpnC"/>
</dbReference>
<dbReference type="SFLD" id="SFLDG01018">
    <property type="entry name" value="Squalene/Phytoene_Synthase_Lik"/>
    <property type="match status" value="1"/>
</dbReference>